<comment type="similarity">
    <text evidence="2">Belongs to the binding-protein-dependent transport system permease family. HisMQ subfamily.</text>
</comment>
<dbReference type="PANTHER" id="PTHR30614">
    <property type="entry name" value="MEMBRANE COMPONENT OF AMINO ACID ABC TRANSPORTER"/>
    <property type="match status" value="1"/>
</dbReference>
<dbReference type="GO" id="GO:0022857">
    <property type="term" value="F:transmembrane transporter activity"/>
    <property type="evidence" value="ECO:0007669"/>
    <property type="project" value="InterPro"/>
</dbReference>
<gene>
    <name evidence="14" type="ORF">SAMN05444168_1863</name>
</gene>
<feature type="transmembrane region" description="Helical" evidence="12">
    <location>
        <begin position="173"/>
        <end position="191"/>
    </location>
</feature>
<name>A0A1N6FU05_9BURK</name>
<evidence type="ECO:0000256" key="4">
    <source>
        <dbReference type="ARBA" id="ARBA00022475"/>
    </source>
</evidence>
<keyword evidence="3 12" id="KW-0813">Transport</keyword>
<evidence type="ECO:0000256" key="11">
    <source>
        <dbReference type="ARBA" id="ARBA00073645"/>
    </source>
</evidence>
<feature type="transmembrane region" description="Helical" evidence="12">
    <location>
        <begin position="141"/>
        <end position="161"/>
    </location>
</feature>
<evidence type="ECO:0000256" key="1">
    <source>
        <dbReference type="ARBA" id="ARBA00004429"/>
    </source>
</evidence>
<evidence type="ECO:0000256" key="10">
    <source>
        <dbReference type="ARBA" id="ARBA00062718"/>
    </source>
</evidence>
<evidence type="ECO:0000256" key="9">
    <source>
        <dbReference type="ARBA" id="ARBA00060298"/>
    </source>
</evidence>
<dbReference type="GO" id="GO:0043190">
    <property type="term" value="C:ATP-binding cassette (ABC) transporter complex"/>
    <property type="evidence" value="ECO:0007669"/>
    <property type="project" value="InterPro"/>
</dbReference>
<evidence type="ECO:0000256" key="7">
    <source>
        <dbReference type="ARBA" id="ARBA00022989"/>
    </source>
</evidence>
<dbReference type="CDD" id="cd06261">
    <property type="entry name" value="TM_PBP2"/>
    <property type="match status" value="1"/>
</dbReference>
<dbReference type="AlphaFoldDB" id="A0A1N6FU05"/>
<organism evidence="14 15">
    <name type="scientific">Paraburkholderia phenazinium</name>
    <dbReference type="NCBI Taxonomy" id="60549"/>
    <lineage>
        <taxon>Bacteria</taxon>
        <taxon>Pseudomonadati</taxon>
        <taxon>Pseudomonadota</taxon>
        <taxon>Betaproteobacteria</taxon>
        <taxon>Burkholderiales</taxon>
        <taxon>Burkholderiaceae</taxon>
        <taxon>Paraburkholderia</taxon>
    </lineage>
</organism>
<dbReference type="InterPro" id="IPR043429">
    <property type="entry name" value="ArtM/GltK/GlnP/TcyL/YhdX-like"/>
</dbReference>
<evidence type="ECO:0000313" key="14">
    <source>
        <dbReference type="EMBL" id="SIN98723.1"/>
    </source>
</evidence>
<dbReference type="NCBIfam" id="TIGR01726">
    <property type="entry name" value="HEQRo_perm_3TM"/>
    <property type="match status" value="1"/>
</dbReference>
<evidence type="ECO:0000256" key="8">
    <source>
        <dbReference type="ARBA" id="ARBA00023136"/>
    </source>
</evidence>
<comment type="subunit">
    <text evidence="10">The complex is composed of two ATP-binding proteins (GltL), two transmembrane proteins (GltJ and GltK) and a solute-binding protein (GltI).</text>
</comment>
<dbReference type="InterPro" id="IPR000515">
    <property type="entry name" value="MetI-like"/>
</dbReference>
<proteinExistence type="inferred from homology"/>
<evidence type="ECO:0000256" key="3">
    <source>
        <dbReference type="ARBA" id="ARBA00022448"/>
    </source>
</evidence>
<dbReference type="GO" id="GO:0006865">
    <property type="term" value="P:amino acid transport"/>
    <property type="evidence" value="ECO:0007669"/>
    <property type="project" value="UniProtKB-KW"/>
</dbReference>
<dbReference type="InterPro" id="IPR010065">
    <property type="entry name" value="AA_ABC_transptr_permease_3TM"/>
</dbReference>
<protein>
    <recommendedName>
        <fullName evidence="11">Glutamate/aspartate import permease protein GltK</fullName>
    </recommendedName>
</protein>
<dbReference type="PROSITE" id="PS50928">
    <property type="entry name" value="ABC_TM1"/>
    <property type="match status" value="1"/>
</dbReference>
<dbReference type="PANTHER" id="PTHR30614:SF1">
    <property type="entry name" value="GLUTAMATE_ASPARTATE IMPORT PERMEASE PROTEIN GLTK"/>
    <property type="match status" value="1"/>
</dbReference>
<reference evidence="14 15" key="1">
    <citation type="submission" date="2016-11" db="EMBL/GenBank/DDBJ databases">
        <authorList>
            <person name="Jaros S."/>
            <person name="Januszkiewicz K."/>
            <person name="Wedrychowicz H."/>
        </authorList>
    </citation>
    <scope>NUCLEOTIDE SEQUENCE [LARGE SCALE GENOMIC DNA]</scope>
    <source>
        <strain evidence="14 15">GAS86</strain>
    </source>
</reference>
<keyword evidence="7 12" id="KW-1133">Transmembrane helix</keyword>
<evidence type="ECO:0000313" key="15">
    <source>
        <dbReference type="Proteomes" id="UP000184693"/>
    </source>
</evidence>
<dbReference type="Proteomes" id="UP000184693">
    <property type="component" value="Unassembled WGS sequence"/>
</dbReference>
<keyword evidence="8 12" id="KW-0472">Membrane</keyword>
<comment type="subcellular location">
    <subcellularLocation>
        <location evidence="1">Cell inner membrane</location>
        <topology evidence="1">Multi-pass membrane protein</topology>
    </subcellularLocation>
    <subcellularLocation>
        <location evidence="12">Cell membrane</location>
        <topology evidence="12">Multi-pass membrane protein</topology>
    </subcellularLocation>
</comment>
<dbReference type="EMBL" id="FSRM01000001">
    <property type="protein sequence ID" value="SIN98723.1"/>
    <property type="molecule type" value="Genomic_DNA"/>
</dbReference>
<feature type="transmembrane region" description="Helical" evidence="12">
    <location>
        <begin position="197"/>
        <end position="218"/>
    </location>
</feature>
<keyword evidence="5 12" id="KW-0812">Transmembrane</keyword>
<evidence type="ECO:0000256" key="2">
    <source>
        <dbReference type="ARBA" id="ARBA00010072"/>
    </source>
</evidence>
<feature type="domain" description="ABC transmembrane type-1" evidence="13">
    <location>
        <begin position="22"/>
        <end position="218"/>
    </location>
</feature>
<comment type="function">
    <text evidence="9">Part of the ABC transporter complex GltIJKL involved in glutamate and aspartate uptake. Probably responsible for the translocation of the substrate across the membrane.</text>
</comment>
<dbReference type="Gene3D" id="1.10.3720.10">
    <property type="entry name" value="MetI-like"/>
    <property type="match status" value="1"/>
</dbReference>
<dbReference type="InterPro" id="IPR035906">
    <property type="entry name" value="MetI-like_sf"/>
</dbReference>
<dbReference type="SUPFAM" id="SSF161098">
    <property type="entry name" value="MetI-like"/>
    <property type="match status" value="1"/>
</dbReference>
<evidence type="ECO:0000256" key="6">
    <source>
        <dbReference type="ARBA" id="ARBA00022970"/>
    </source>
</evidence>
<keyword evidence="4" id="KW-1003">Cell membrane</keyword>
<feature type="transmembrane region" description="Helical" evidence="12">
    <location>
        <begin position="24"/>
        <end position="48"/>
    </location>
</feature>
<evidence type="ECO:0000259" key="13">
    <source>
        <dbReference type="PROSITE" id="PS50928"/>
    </source>
</evidence>
<keyword evidence="6" id="KW-0029">Amino-acid transport</keyword>
<evidence type="ECO:0000256" key="12">
    <source>
        <dbReference type="RuleBase" id="RU363032"/>
    </source>
</evidence>
<dbReference type="FunFam" id="1.10.3720.10:FF:000006">
    <property type="entry name" value="Glutamate/aspartate ABC transporter, permease protein GltK"/>
    <property type="match status" value="1"/>
</dbReference>
<sequence>MMAYRFHWSVIPKDLPELSRGLHITLEITVVALIAGFCLGVLLTLCRLSRSRPLAAFARAYVTAFRAVPLLVVLLGFFLVAPQLLQALLHLPASTDIRRVSALIAFSLFEAAYYAEIIRAGINSIPAGQNQAALALGMTPLQGMLLIVLPQALRAVVPLLLTQAIILFQDTSLVYVIGLGDFFTIASNVGARDGTTVELILFAGACYFVACTVMSAVVQRLHRRLGVAADSLTL</sequence>
<accession>A0A1N6FU05</accession>
<evidence type="ECO:0000256" key="5">
    <source>
        <dbReference type="ARBA" id="ARBA00022692"/>
    </source>
</evidence>
<dbReference type="Pfam" id="PF00528">
    <property type="entry name" value="BPD_transp_1"/>
    <property type="match status" value="1"/>
</dbReference>
<feature type="transmembrane region" description="Helical" evidence="12">
    <location>
        <begin position="60"/>
        <end position="81"/>
    </location>
</feature>